<organism evidence="2 3">
    <name type="scientific">Sclerotinia nivalis</name>
    <dbReference type="NCBI Taxonomy" id="352851"/>
    <lineage>
        <taxon>Eukaryota</taxon>
        <taxon>Fungi</taxon>
        <taxon>Dikarya</taxon>
        <taxon>Ascomycota</taxon>
        <taxon>Pezizomycotina</taxon>
        <taxon>Leotiomycetes</taxon>
        <taxon>Helotiales</taxon>
        <taxon>Sclerotiniaceae</taxon>
        <taxon>Sclerotinia</taxon>
    </lineage>
</organism>
<protein>
    <submittedName>
        <fullName evidence="2">Uncharacterized protein</fullName>
    </submittedName>
</protein>
<keyword evidence="1" id="KW-1133">Transmembrane helix</keyword>
<dbReference type="OrthoDB" id="3553021at2759"/>
<feature type="transmembrane region" description="Helical" evidence="1">
    <location>
        <begin position="93"/>
        <end position="117"/>
    </location>
</feature>
<gene>
    <name evidence="2" type="ORF">OCU04_000144</name>
</gene>
<comment type="caution">
    <text evidence="2">The sequence shown here is derived from an EMBL/GenBank/DDBJ whole genome shotgun (WGS) entry which is preliminary data.</text>
</comment>
<evidence type="ECO:0000313" key="3">
    <source>
        <dbReference type="Proteomes" id="UP001152300"/>
    </source>
</evidence>
<evidence type="ECO:0000256" key="1">
    <source>
        <dbReference type="SAM" id="Phobius"/>
    </source>
</evidence>
<keyword evidence="3" id="KW-1185">Reference proteome</keyword>
<evidence type="ECO:0000313" key="2">
    <source>
        <dbReference type="EMBL" id="KAJ8069720.1"/>
    </source>
</evidence>
<dbReference type="EMBL" id="JAPEIS010000001">
    <property type="protein sequence ID" value="KAJ8069720.1"/>
    <property type="molecule type" value="Genomic_DNA"/>
</dbReference>
<name>A0A9X0DPG3_9HELO</name>
<keyword evidence="1" id="KW-0472">Membrane</keyword>
<dbReference type="AlphaFoldDB" id="A0A9X0DPG3"/>
<dbReference type="Proteomes" id="UP001152300">
    <property type="component" value="Unassembled WGS sequence"/>
</dbReference>
<sequence length="167" mass="18898">MFRKSHCEEYSSPDEHLMELIEDLKDGIPDFLEGRSFTQHEIGLIYDMHSVICNQEKIQMGSGGGGYNGGSNGSKFAQPVPPSRGGIAVKIMWIIRIFLWMIIWLALAMFVKIMFLISGWGKLDVLPGSIRWYSYCIGRNCPGSGLLWPIGVFETWGEIPPRRPVFQ</sequence>
<accession>A0A9X0DPG3</accession>
<keyword evidence="1" id="KW-0812">Transmembrane</keyword>
<reference evidence="2" key="1">
    <citation type="submission" date="2022-11" db="EMBL/GenBank/DDBJ databases">
        <title>Genome Resource of Sclerotinia nivalis Strain SnTB1, a Plant Pathogen Isolated from American Ginseng.</title>
        <authorList>
            <person name="Fan S."/>
        </authorList>
    </citation>
    <scope>NUCLEOTIDE SEQUENCE</scope>
    <source>
        <strain evidence="2">SnTB1</strain>
    </source>
</reference>
<proteinExistence type="predicted"/>